<comment type="caution">
    <text evidence="2">The sequence shown here is derived from an EMBL/GenBank/DDBJ whole genome shotgun (WGS) entry which is preliminary data.</text>
</comment>
<dbReference type="InterPro" id="IPR018391">
    <property type="entry name" value="PQQ_b-propeller_rpt"/>
</dbReference>
<dbReference type="EMBL" id="REFZ01000009">
    <property type="protein sequence ID" value="RQG99408.1"/>
    <property type="molecule type" value="Genomic_DNA"/>
</dbReference>
<organism evidence="2 3">
    <name type="scientific">Natrarchaeobius chitinivorans</name>
    <dbReference type="NCBI Taxonomy" id="1679083"/>
    <lineage>
        <taxon>Archaea</taxon>
        <taxon>Methanobacteriati</taxon>
        <taxon>Methanobacteriota</taxon>
        <taxon>Stenosarchaea group</taxon>
        <taxon>Halobacteria</taxon>
        <taxon>Halobacteriales</taxon>
        <taxon>Natrialbaceae</taxon>
        <taxon>Natrarchaeobius</taxon>
    </lineage>
</organism>
<dbReference type="PANTHER" id="PTHR34512:SF30">
    <property type="entry name" value="OUTER MEMBRANE PROTEIN ASSEMBLY FACTOR BAMB"/>
    <property type="match status" value="1"/>
</dbReference>
<dbReference type="Gene3D" id="2.40.10.480">
    <property type="match status" value="1"/>
</dbReference>
<keyword evidence="3" id="KW-1185">Reference proteome</keyword>
<dbReference type="Gene3D" id="2.130.10.10">
    <property type="entry name" value="YVTN repeat-like/Quinoprotein amine dehydrogenase"/>
    <property type="match status" value="1"/>
</dbReference>
<dbReference type="SMART" id="SM00564">
    <property type="entry name" value="PQQ"/>
    <property type="match status" value="7"/>
</dbReference>
<protein>
    <recommendedName>
        <fullName evidence="1">Pyrrolo-quinoline quinone repeat domain-containing protein</fullName>
    </recommendedName>
</protein>
<feature type="domain" description="Pyrrolo-quinoline quinone repeat" evidence="1">
    <location>
        <begin position="65"/>
        <end position="168"/>
    </location>
</feature>
<gene>
    <name evidence="2" type="ORF">EA472_14380</name>
</gene>
<dbReference type="Proteomes" id="UP000281431">
    <property type="component" value="Unassembled WGS sequence"/>
</dbReference>
<proteinExistence type="predicted"/>
<evidence type="ECO:0000259" key="1">
    <source>
        <dbReference type="Pfam" id="PF13360"/>
    </source>
</evidence>
<feature type="domain" description="Pyrrolo-quinoline quinone repeat" evidence="1">
    <location>
        <begin position="199"/>
        <end position="316"/>
    </location>
</feature>
<dbReference type="SUPFAM" id="SSF50998">
    <property type="entry name" value="Quinoprotein alcohol dehydrogenase-like"/>
    <property type="match status" value="2"/>
</dbReference>
<dbReference type="InterPro" id="IPR011047">
    <property type="entry name" value="Quinoprotein_ADH-like_sf"/>
</dbReference>
<dbReference type="OrthoDB" id="145878at2157"/>
<accession>A0A3N6M717</accession>
<dbReference type="AlphaFoldDB" id="A0A3N6M717"/>
<dbReference type="Pfam" id="PF13360">
    <property type="entry name" value="PQQ_2"/>
    <property type="match status" value="3"/>
</dbReference>
<dbReference type="InterPro" id="IPR015943">
    <property type="entry name" value="WD40/YVTN_repeat-like_dom_sf"/>
</dbReference>
<reference evidence="2 3" key="1">
    <citation type="submission" date="2018-10" db="EMBL/GenBank/DDBJ databases">
        <title>Natrarchaeobius chitinivorans gen. nov., sp. nov., and Natrarchaeobius haloalkaliphilus sp. nov., alkaliphilic, chitin-utilizing haloarchaea from hypersaline alkaline lakes.</title>
        <authorList>
            <person name="Sorokin D.Y."/>
            <person name="Elcheninov A.G."/>
            <person name="Kostrikina N.A."/>
            <person name="Bale N.J."/>
            <person name="Sinninghe Damste J.S."/>
            <person name="Khijniak T.V."/>
            <person name="Kublanov I.V."/>
            <person name="Toshchakov S.V."/>
        </authorList>
    </citation>
    <scope>NUCLEOTIDE SEQUENCE [LARGE SCALE GENOMIC DNA]</scope>
    <source>
        <strain evidence="2 3">AArcht7</strain>
    </source>
</reference>
<sequence length="424" mass="46050">MTGITRRTLLRSVPISVAGLSGCVARSDESHPISETPTDWPSFRLDQRNTGYARGAREVRDEPSVAWTFETGDDVWGSPVVADGTVYIGSTDNYLYALDATTGEESWRFRTGHRIEGSPAVGDGTVYVGSYDRAVYALEADTGEKRWEYEANGLIRGSPTVTDQAVYIGVGCFNLACEWYATEGAESEESAEDQPPELGWIYSLDPETGETNWQYEVGSEAVSTPAVNDGTVYVGSSDDHLYAIDAATGEERWTYEAADWIWSSPAVAFGTVYLGDFDGNVVAVDESTGEEQWTHNTFGAYLSSSPAVDDDAVYIGVVPANYPQGGERNDAEVIAIDRRSGDERWSFETDVLEIGSSPVVTDDRVYIGSHSPVETEPTGVHALTTDGDERWLFEVGDRGVGSSPALVDGVLYFGGVDNRVYALE</sequence>
<name>A0A3N6M717_NATCH</name>
<dbReference type="InterPro" id="IPR002372">
    <property type="entry name" value="PQQ_rpt_dom"/>
</dbReference>
<evidence type="ECO:0000313" key="2">
    <source>
        <dbReference type="EMBL" id="RQG99408.1"/>
    </source>
</evidence>
<dbReference type="PANTHER" id="PTHR34512">
    <property type="entry name" value="CELL SURFACE PROTEIN"/>
    <property type="match status" value="1"/>
</dbReference>
<dbReference type="Gene3D" id="2.40.128.630">
    <property type="match status" value="2"/>
</dbReference>
<feature type="domain" description="Pyrrolo-quinoline quinone repeat" evidence="1">
    <location>
        <begin position="330"/>
        <end position="424"/>
    </location>
</feature>
<evidence type="ECO:0000313" key="3">
    <source>
        <dbReference type="Proteomes" id="UP000281431"/>
    </source>
</evidence>
<dbReference type="PROSITE" id="PS51257">
    <property type="entry name" value="PROKAR_LIPOPROTEIN"/>
    <property type="match status" value="1"/>
</dbReference>